<keyword evidence="2" id="KW-1185">Reference proteome</keyword>
<dbReference type="Proteomes" id="UP001177021">
    <property type="component" value="Unassembled WGS sequence"/>
</dbReference>
<evidence type="ECO:0000313" key="2">
    <source>
        <dbReference type="Proteomes" id="UP001177021"/>
    </source>
</evidence>
<organism evidence="1 2">
    <name type="scientific">Trifolium pratense</name>
    <name type="common">Red clover</name>
    <dbReference type="NCBI Taxonomy" id="57577"/>
    <lineage>
        <taxon>Eukaryota</taxon>
        <taxon>Viridiplantae</taxon>
        <taxon>Streptophyta</taxon>
        <taxon>Embryophyta</taxon>
        <taxon>Tracheophyta</taxon>
        <taxon>Spermatophyta</taxon>
        <taxon>Magnoliopsida</taxon>
        <taxon>eudicotyledons</taxon>
        <taxon>Gunneridae</taxon>
        <taxon>Pentapetalae</taxon>
        <taxon>rosids</taxon>
        <taxon>fabids</taxon>
        <taxon>Fabales</taxon>
        <taxon>Fabaceae</taxon>
        <taxon>Papilionoideae</taxon>
        <taxon>50 kb inversion clade</taxon>
        <taxon>NPAAA clade</taxon>
        <taxon>Hologalegina</taxon>
        <taxon>IRL clade</taxon>
        <taxon>Trifolieae</taxon>
        <taxon>Trifolium</taxon>
    </lineage>
</organism>
<accession>A0ACB0JZT1</accession>
<proteinExistence type="predicted"/>
<name>A0ACB0JZT1_TRIPR</name>
<comment type="caution">
    <text evidence="1">The sequence shown here is derived from an EMBL/GenBank/DDBJ whole genome shotgun (WGS) entry which is preliminary data.</text>
</comment>
<evidence type="ECO:0000313" key="1">
    <source>
        <dbReference type="EMBL" id="CAJ2649673.1"/>
    </source>
</evidence>
<dbReference type="EMBL" id="CASHSV030000109">
    <property type="protein sequence ID" value="CAJ2649673.1"/>
    <property type="molecule type" value="Genomic_DNA"/>
</dbReference>
<protein>
    <submittedName>
        <fullName evidence="1">Uncharacterized protein</fullName>
    </submittedName>
</protein>
<sequence>MKGVKRDNNSVVYGSGVVAEIHTLGIQTWRNLEVDVDPALPPHFVDLTFPTCVNGALHWMSRRRSILCFNFESERFQSFPSPRSVFENNVGMDEYYEELISMEELRGLLYICDKSSFQDVAITWMKGVKRDNNSVVYGGGVVAEIHTIGIQTWRNLEVDVDPALPPYFVDLTFPTCVNGALHWISRRRLILCFNFESERFQSFHSPRSVIENNVGMDEYYEERISMGELKGLLYICDKSSFQDVAM</sequence>
<gene>
    <name evidence="1" type="ORF">MILVUS5_LOCUS17718</name>
</gene>
<reference evidence="1" key="1">
    <citation type="submission" date="2023-10" db="EMBL/GenBank/DDBJ databases">
        <authorList>
            <person name="Rodriguez Cubillos JULIANA M."/>
            <person name="De Vega J."/>
        </authorList>
    </citation>
    <scope>NUCLEOTIDE SEQUENCE</scope>
</reference>